<evidence type="ECO:0000259" key="3">
    <source>
        <dbReference type="PROSITE" id="PS51704"/>
    </source>
</evidence>
<keyword evidence="1" id="KW-0378">Hydrolase</keyword>
<feature type="region of interest" description="Disordered" evidence="2">
    <location>
        <begin position="330"/>
        <end position="363"/>
    </location>
</feature>
<feature type="compositionally biased region" description="Acidic residues" evidence="2">
    <location>
        <begin position="387"/>
        <end position="406"/>
    </location>
</feature>
<evidence type="ECO:0000313" key="4">
    <source>
        <dbReference type="EMBL" id="KAL5109197.1"/>
    </source>
</evidence>
<feature type="region of interest" description="Disordered" evidence="2">
    <location>
        <begin position="379"/>
        <end position="408"/>
    </location>
</feature>
<dbReference type="InterPro" id="IPR051578">
    <property type="entry name" value="GDPD"/>
</dbReference>
<dbReference type="SUPFAM" id="SSF51695">
    <property type="entry name" value="PLC-like phosphodiesterases"/>
    <property type="match status" value="1"/>
</dbReference>
<evidence type="ECO:0000313" key="5">
    <source>
        <dbReference type="Proteomes" id="UP001651158"/>
    </source>
</evidence>
<accession>A0ABR4QI01</accession>
<dbReference type="PROSITE" id="PS51704">
    <property type="entry name" value="GP_PDE"/>
    <property type="match status" value="1"/>
</dbReference>
<feature type="domain" description="GP-PDE" evidence="3">
    <location>
        <begin position="655"/>
        <end position="1029"/>
    </location>
</feature>
<proteinExistence type="predicted"/>
<dbReference type="InterPro" id="IPR017946">
    <property type="entry name" value="PLC-like_Pdiesterase_TIM-brl"/>
</dbReference>
<dbReference type="PANTHER" id="PTHR22958:SF1">
    <property type="entry name" value="GLYCEROPHOSPHOCHOLINE PHOSPHODIESTERASE GPCPD1"/>
    <property type="match status" value="1"/>
</dbReference>
<gene>
    <name evidence="4" type="ORF">TcWFU_007404</name>
</gene>
<sequence length="1035" mass="116201">MDSTNGQLSEVPWKLVRGSAYEATSEYYDTTQQFLESFQLLEFPSFESLKLALKNFTEETGYVYTIKRSKRYREDDVRRDVLVYNHICYGCTLHVQGSSHSNKRLENPCPSQINFTSVKGAFKIAKFSMIHNHPPPMSSSSFELDSSAFPAFIDCSDSFREAFPTMSAGSYVEFTNRLKQFEKTTGSVYIKYSSGLFGNTGDRQEALCKYKKLRYVCVHYGSRRSEPIRRRNQHTTKIGCGSCFSVKYCEGRLQIVSYDMRHCHPVDPESAMLYPHNRRLTPVEAAEIEQILAFNPNMGELKHHIKEKFGKICTTRDIINMRFRRKKRLEMLSPDSTKELKTDKSQSLLSSSPLLPSSTSTLPTGTNLESLVDICCQQQGHKNPSGDELEAEAEEDEGEDEDEDEERLSPVLQDIQQIAQTAPAEELVGFQSVLRNLANAWRRGQQPVDVVPKGDGSQFGGELDSLLRGLHFILCAWISFLLCYQQHFHHAQERSYYLQVKSVRANLNPVVLENSSCLLRLGPSHETSWRIEGEMVTKRWVPMKTTNTITGLLCRCSSELPITRWAVEVNLTADPSSVSSPRVARFECFTNISTEAGSETVNIDSDGGGLDIYYLTIRPTLPLEAAEDNSLKDNSARGFTLRPVDPDAGMDEASLLCVGHRGMGAERKNTPAENQWPENTLLSFNKAAELNVPMVELDVQPLRDSNDLVIYHSFNIATRRSNRIQPCGCPVYEIDVFGESGICNKTMPNLIPTFSLNELQELKWGSHSKTCEKVICENGAEKTKLEAKVGEKVVNKSPIPLQRGIQQAQYLPLFSEVLTTVPTELALDVELKYPQDTPNMAFTLVHEVGVNKEALEEFGYPSRYFYSINQFADNVIRILQTQGNGRRIVLSTFNADLCLALRLKQTTFPVFFISRAGCEQSLPAYIKTIHSPHSSTRLPPPPHSLDPRHRNAAAVIEWAHLIGMDGVVIPGKPLVTAEGTDLARRMAAFRLACIPFGSCVSTPDFKHHAAELGLTGICIDDVHRNAWQMTVASFN</sequence>
<protein>
    <submittedName>
        <fullName evidence="4">Glycerophosphodiester phosphodiesterase GDE1</fullName>
    </submittedName>
</protein>
<dbReference type="EMBL" id="JAKROA010000003">
    <property type="protein sequence ID" value="KAL5109197.1"/>
    <property type="molecule type" value="Genomic_DNA"/>
</dbReference>
<name>A0ABR4QI01_9CEST</name>
<evidence type="ECO:0000256" key="2">
    <source>
        <dbReference type="SAM" id="MobiDB-lite"/>
    </source>
</evidence>
<dbReference type="Pfam" id="PF03009">
    <property type="entry name" value="GDPD"/>
    <property type="match status" value="1"/>
</dbReference>
<dbReference type="InterPro" id="IPR030395">
    <property type="entry name" value="GP_PDE_dom"/>
</dbReference>
<dbReference type="PANTHER" id="PTHR22958">
    <property type="entry name" value="GLYCEROPHOSPHORYL DIESTER PHOSPHODIESTERASE"/>
    <property type="match status" value="1"/>
</dbReference>
<dbReference type="Gene3D" id="3.20.20.190">
    <property type="entry name" value="Phosphatidylinositol (PI) phosphodiesterase"/>
    <property type="match status" value="1"/>
</dbReference>
<evidence type="ECO:0000256" key="1">
    <source>
        <dbReference type="ARBA" id="ARBA00022801"/>
    </source>
</evidence>
<keyword evidence="5" id="KW-1185">Reference proteome</keyword>
<feature type="compositionally biased region" description="Low complexity" evidence="2">
    <location>
        <begin position="347"/>
        <end position="363"/>
    </location>
</feature>
<comment type="caution">
    <text evidence="4">The sequence shown here is derived from an EMBL/GenBank/DDBJ whole genome shotgun (WGS) entry which is preliminary data.</text>
</comment>
<dbReference type="Proteomes" id="UP001651158">
    <property type="component" value="Unassembled WGS sequence"/>
</dbReference>
<reference evidence="4 5" key="1">
    <citation type="journal article" date="2022" name="Front. Cell. Infect. Microbiol.">
        <title>The Genomes of Two Strains of Taenia crassiceps the Animal Model for the Study of Human Cysticercosis.</title>
        <authorList>
            <person name="Bobes R.J."/>
            <person name="Estrada K."/>
            <person name="Rios-Valencia D.G."/>
            <person name="Calderon-Gallegos A."/>
            <person name="de la Torre P."/>
            <person name="Carrero J.C."/>
            <person name="Sanchez-Flores A."/>
            <person name="Laclette J.P."/>
        </authorList>
    </citation>
    <scope>NUCLEOTIDE SEQUENCE [LARGE SCALE GENOMIC DNA]</scope>
    <source>
        <strain evidence="4">WFUcys</strain>
    </source>
</reference>
<organism evidence="4 5">
    <name type="scientific">Taenia crassiceps</name>
    <dbReference type="NCBI Taxonomy" id="6207"/>
    <lineage>
        <taxon>Eukaryota</taxon>
        <taxon>Metazoa</taxon>
        <taxon>Spiralia</taxon>
        <taxon>Lophotrochozoa</taxon>
        <taxon>Platyhelminthes</taxon>
        <taxon>Cestoda</taxon>
        <taxon>Eucestoda</taxon>
        <taxon>Cyclophyllidea</taxon>
        <taxon>Taeniidae</taxon>
        <taxon>Taenia</taxon>
    </lineage>
</organism>